<proteinExistence type="predicted"/>
<feature type="signal peptide" evidence="1">
    <location>
        <begin position="1"/>
        <end position="16"/>
    </location>
</feature>
<reference evidence="2" key="1">
    <citation type="submission" date="2023-06" db="EMBL/GenBank/DDBJ databases">
        <title>Genome-scale phylogeny and comparative genomics of the fungal order Sordariales.</title>
        <authorList>
            <consortium name="Lawrence Berkeley National Laboratory"/>
            <person name="Hensen N."/>
            <person name="Bonometti L."/>
            <person name="Westerberg I."/>
            <person name="Brannstrom I.O."/>
            <person name="Guillou S."/>
            <person name="Cros-Aarteil S."/>
            <person name="Calhoun S."/>
            <person name="Haridas S."/>
            <person name="Kuo A."/>
            <person name="Mondo S."/>
            <person name="Pangilinan J."/>
            <person name="Riley R."/>
            <person name="Labutti K."/>
            <person name="Andreopoulos B."/>
            <person name="Lipzen A."/>
            <person name="Chen C."/>
            <person name="Yanf M."/>
            <person name="Daum C."/>
            <person name="Ng V."/>
            <person name="Clum A."/>
            <person name="Steindorff A."/>
            <person name="Ohm R."/>
            <person name="Martin F."/>
            <person name="Silar P."/>
            <person name="Natvig D."/>
            <person name="Lalanne C."/>
            <person name="Gautier V."/>
            <person name="Ament-Velasquez S.L."/>
            <person name="Kruys A."/>
            <person name="Hutchinson M.I."/>
            <person name="Powell A.J."/>
            <person name="Barry K."/>
            <person name="Miller A.N."/>
            <person name="Grigoriev I.V."/>
            <person name="Debuchy R."/>
            <person name="Gladieux P."/>
            <person name="Thoren M.H."/>
            <person name="Johannesson H."/>
        </authorList>
    </citation>
    <scope>NUCLEOTIDE SEQUENCE</scope>
    <source>
        <strain evidence="2">SMH2532-1</strain>
    </source>
</reference>
<dbReference type="Gene3D" id="1.10.405.20">
    <property type="match status" value="1"/>
</dbReference>
<evidence type="ECO:0000313" key="3">
    <source>
        <dbReference type="Proteomes" id="UP001174936"/>
    </source>
</evidence>
<gene>
    <name evidence="2" type="ORF">B0T16DRAFT_337098</name>
</gene>
<dbReference type="Gene3D" id="3.30.70.1990">
    <property type="match status" value="1"/>
</dbReference>
<keyword evidence="1" id="KW-0732">Signal</keyword>
<evidence type="ECO:0000313" key="2">
    <source>
        <dbReference type="EMBL" id="KAK0638488.1"/>
    </source>
</evidence>
<comment type="caution">
    <text evidence="2">The sequence shown here is derived from an EMBL/GenBank/DDBJ whole genome shotgun (WGS) entry which is preliminary data.</text>
</comment>
<dbReference type="AlphaFoldDB" id="A0AA39XQS0"/>
<evidence type="ECO:0000256" key="1">
    <source>
        <dbReference type="SAM" id="SignalP"/>
    </source>
</evidence>
<sequence length="481" mass="52367">MRIFSALLAAVSLVVAAPPPPAALPTSVATSEVIVDVAVVGAGASGGYAAIRLKEDLGKTIAVIEKGAKLGGHVSTYDDPVAGRGFDFGVQTFNDYGPAAAFFDRLGIPYSENPRAGLTDRYVDFNTGSNVSFVPAAFSPNTLGALETFLQVVEPWEELLLPGYWDFPSPENIPEDLLLPFGEFVVKHGIQDCVNLVFRVTGMGTGDMKNRLTMYVLSAFGPPMIRAFLGIDSIFTPNSRRNIEVYEKIQARLASDLLLDSTVVQTTRNTTGHILWVKNQSTGTYTLVRAAKLLIAIEPTPENMAPFSLDAEEEAVFSKLEHQRVHAGIVTHPQLPIGISLVNTPSSAAPSNFLELPKPNFNARFDHMGAGSNNWRVLMVGDDNFDTCKAQALVKKNFRDMRAQGTLPAGGPVDLEIKAWADHGAMHMHFGAEEVREGFIQRLYALQGRTQTWWTGGAFSHQFQTVLWAFDDVLLGRMLGV</sequence>
<keyword evidence="3" id="KW-1185">Reference proteome</keyword>
<accession>A0AA39XQS0</accession>
<feature type="chain" id="PRO_5041344349" evidence="1">
    <location>
        <begin position="17"/>
        <end position="481"/>
    </location>
</feature>
<dbReference type="Gene3D" id="3.50.50.60">
    <property type="entry name" value="FAD/NAD(P)-binding domain"/>
    <property type="match status" value="1"/>
</dbReference>
<dbReference type="SUPFAM" id="SSF51905">
    <property type="entry name" value="FAD/NAD(P)-binding domain"/>
    <property type="match status" value="1"/>
</dbReference>
<name>A0AA39XQS0_9PEZI</name>
<organism evidence="2 3">
    <name type="scientific">Cercophora newfieldiana</name>
    <dbReference type="NCBI Taxonomy" id="92897"/>
    <lineage>
        <taxon>Eukaryota</taxon>
        <taxon>Fungi</taxon>
        <taxon>Dikarya</taxon>
        <taxon>Ascomycota</taxon>
        <taxon>Pezizomycotina</taxon>
        <taxon>Sordariomycetes</taxon>
        <taxon>Sordariomycetidae</taxon>
        <taxon>Sordariales</taxon>
        <taxon>Lasiosphaeriaceae</taxon>
        <taxon>Cercophora</taxon>
    </lineage>
</organism>
<dbReference type="Proteomes" id="UP001174936">
    <property type="component" value="Unassembled WGS sequence"/>
</dbReference>
<dbReference type="Pfam" id="PF13450">
    <property type="entry name" value="NAD_binding_8"/>
    <property type="match status" value="1"/>
</dbReference>
<dbReference type="InterPro" id="IPR036188">
    <property type="entry name" value="FAD/NAD-bd_sf"/>
</dbReference>
<protein>
    <submittedName>
        <fullName evidence="2">Uncharacterized protein</fullName>
    </submittedName>
</protein>
<dbReference type="EMBL" id="JAULSV010000007">
    <property type="protein sequence ID" value="KAK0638488.1"/>
    <property type="molecule type" value="Genomic_DNA"/>
</dbReference>